<keyword evidence="7" id="KW-0472">Membrane</keyword>
<dbReference type="Gene3D" id="1.10.287.950">
    <property type="entry name" value="Methyl-accepting chemotaxis protein"/>
    <property type="match status" value="1"/>
</dbReference>
<dbReference type="InterPro" id="IPR003660">
    <property type="entry name" value="HAMP_dom"/>
</dbReference>
<feature type="transmembrane region" description="Helical" evidence="7">
    <location>
        <begin position="15"/>
        <end position="36"/>
    </location>
</feature>
<reference evidence="11" key="1">
    <citation type="submission" date="2017-08" db="EMBL/GenBank/DDBJ databases">
        <authorList>
            <person name="Imhoff J.F."/>
            <person name="Rahn T."/>
            <person name="Kuenzel S."/>
            <person name="Neulinger S.C."/>
        </authorList>
    </citation>
    <scope>NUCLEOTIDE SEQUENCE</scope>
    <source>
        <strain evidence="11">DSM 9154</strain>
    </source>
</reference>
<evidence type="ECO:0000256" key="2">
    <source>
        <dbReference type="ARBA" id="ARBA00022519"/>
    </source>
</evidence>
<evidence type="ECO:0000313" key="11">
    <source>
        <dbReference type="EMBL" id="MBK1696701.1"/>
    </source>
</evidence>
<proteinExistence type="inferred from homology"/>
<sequence length="652" mass="70410">MGSISFANLKIAHRLLLLAALAMTAIGAFAVVFLVMQGRVGEQRAEYKRVEKILLSAERADIASLRASRSLQMLLRSPEERYIQQVEEAHDVAQERLAQLPELGAESRDVDTLLDAFAQKRTHFQAIAAGVKELGFDENAGLRGQLRSAVHAVEEKLNEADLDALTIKMLMMRRHEKDFMLRGDQKYLDRIEARRTEFDRLLADAPVTDRFRREVGTLMDAYTAGIAAFGEAKLALNRDVAAFMQTQDQVEPLLDRLVARAESAMTAADAELDHIMDRMTNILAATGLGIALLMLLGSLGISRSLTRPINGIKDAMTRIADGDLTHRVPGLERRDEVGDMAKSLDVFKTAMQRDREATEQQKQAQQAEVERAERLQALTQNFESDVKAIIRNVATSGEQLTGTARSMSSTAEKAGEQAGAVAGAAEESSTNVQTVASAAEQLSASIREISQQVSRSTQVASTARQKADSATRQVQELNAAADKIGGVISLIQDIAEQTNLLALNATIEAARAGDAGKGFAVVANEVKNLASQTTKATQEISDQIQSVQNETREAVGAIEGISTSIRELDDISTSVAAAVEEQEASTGEISRNVQEAAQGTQEVTHNIAGVSQAAGEAGMAAEQVLSACDGLNEQSRDLSDKVETFLRDVRAV</sequence>
<dbReference type="GO" id="GO:0005886">
    <property type="term" value="C:plasma membrane"/>
    <property type="evidence" value="ECO:0007669"/>
    <property type="project" value="UniProtKB-SubCell"/>
</dbReference>
<feature type="domain" description="Methyl-accepting transducer" evidence="8">
    <location>
        <begin position="396"/>
        <end position="632"/>
    </location>
</feature>
<evidence type="ECO:0000256" key="1">
    <source>
        <dbReference type="ARBA" id="ARBA00004429"/>
    </source>
</evidence>
<protein>
    <submittedName>
        <fullName evidence="11">Methyl-accepting chemotaxis protein</fullName>
    </submittedName>
</protein>
<keyword evidence="2" id="KW-1003">Cell membrane</keyword>
<dbReference type="PROSITE" id="PS50111">
    <property type="entry name" value="CHEMOTAXIS_TRANSDUC_2"/>
    <property type="match status" value="1"/>
</dbReference>
<dbReference type="RefSeq" id="WP_027287197.1">
    <property type="nucleotide sequence ID" value="NZ_NRRE01000020.1"/>
</dbReference>
<comment type="subcellular location">
    <subcellularLocation>
        <location evidence="1">Cell inner membrane</location>
        <topology evidence="1">Multi-pass membrane protein</topology>
    </subcellularLocation>
</comment>
<evidence type="ECO:0000259" key="8">
    <source>
        <dbReference type="PROSITE" id="PS50111"/>
    </source>
</evidence>
<dbReference type="Proteomes" id="UP000778970">
    <property type="component" value="Unassembled WGS sequence"/>
</dbReference>
<dbReference type="SMART" id="SM00283">
    <property type="entry name" value="MA"/>
    <property type="match status" value="1"/>
</dbReference>
<dbReference type="Pfam" id="PF00015">
    <property type="entry name" value="MCPsignal"/>
    <property type="match status" value="1"/>
</dbReference>
<keyword evidence="7" id="KW-1133">Transmembrane helix</keyword>
<dbReference type="SUPFAM" id="SSF58104">
    <property type="entry name" value="Methyl-accepting chemotaxis protein (MCP) signaling domain"/>
    <property type="match status" value="1"/>
</dbReference>
<organism evidence="11 12">
    <name type="scientific">Rhodovibrio salinarum</name>
    <dbReference type="NCBI Taxonomy" id="1087"/>
    <lineage>
        <taxon>Bacteria</taxon>
        <taxon>Pseudomonadati</taxon>
        <taxon>Pseudomonadota</taxon>
        <taxon>Alphaproteobacteria</taxon>
        <taxon>Rhodospirillales</taxon>
        <taxon>Rhodovibrionaceae</taxon>
        <taxon>Rhodovibrio</taxon>
    </lineage>
</organism>
<dbReference type="InterPro" id="IPR004089">
    <property type="entry name" value="MCPsignal_dom"/>
</dbReference>
<accession>A0A934UZN4</accession>
<evidence type="ECO:0000256" key="7">
    <source>
        <dbReference type="SAM" id="Phobius"/>
    </source>
</evidence>
<dbReference type="Gene3D" id="6.10.340.10">
    <property type="match status" value="1"/>
</dbReference>
<dbReference type="InterPro" id="IPR032255">
    <property type="entry name" value="HBM"/>
</dbReference>
<dbReference type="CDD" id="cd06225">
    <property type="entry name" value="HAMP"/>
    <property type="match status" value="1"/>
</dbReference>
<evidence type="ECO:0000313" key="12">
    <source>
        <dbReference type="Proteomes" id="UP000778970"/>
    </source>
</evidence>
<dbReference type="Pfam" id="PF00672">
    <property type="entry name" value="HAMP"/>
    <property type="match status" value="1"/>
</dbReference>
<feature type="domain" description="T-SNARE coiled-coil homology" evidence="9">
    <location>
        <begin position="548"/>
        <end position="610"/>
    </location>
</feature>
<dbReference type="SMART" id="SM00304">
    <property type="entry name" value="HAMP"/>
    <property type="match status" value="1"/>
</dbReference>
<feature type="coiled-coil region" evidence="6">
    <location>
        <begin position="348"/>
        <end position="375"/>
    </location>
</feature>
<dbReference type="PANTHER" id="PTHR32089">
    <property type="entry name" value="METHYL-ACCEPTING CHEMOTAXIS PROTEIN MCPB"/>
    <property type="match status" value="1"/>
</dbReference>
<comment type="similarity">
    <text evidence="4">Belongs to the methyl-accepting chemotaxis (MCP) protein family.</text>
</comment>
<dbReference type="PROSITE" id="PS50192">
    <property type="entry name" value="T_SNARE"/>
    <property type="match status" value="1"/>
</dbReference>
<dbReference type="PANTHER" id="PTHR32089:SF112">
    <property type="entry name" value="LYSOZYME-LIKE PROTEIN-RELATED"/>
    <property type="match status" value="1"/>
</dbReference>
<evidence type="ECO:0000259" key="9">
    <source>
        <dbReference type="PROSITE" id="PS50192"/>
    </source>
</evidence>
<dbReference type="SMART" id="SM01358">
    <property type="entry name" value="HBM"/>
    <property type="match status" value="1"/>
</dbReference>
<evidence type="ECO:0000256" key="4">
    <source>
        <dbReference type="ARBA" id="ARBA00029447"/>
    </source>
</evidence>
<keyword evidence="12" id="KW-1185">Reference proteome</keyword>
<evidence type="ECO:0000259" key="10">
    <source>
        <dbReference type="PROSITE" id="PS50885"/>
    </source>
</evidence>
<dbReference type="PROSITE" id="PS50885">
    <property type="entry name" value="HAMP"/>
    <property type="match status" value="1"/>
</dbReference>
<keyword evidence="3 5" id="KW-0807">Transducer</keyword>
<comment type="caution">
    <text evidence="11">The sequence shown here is derived from an EMBL/GenBank/DDBJ whole genome shotgun (WGS) entry which is preliminary data.</text>
</comment>
<dbReference type="EMBL" id="NRRE01000020">
    <property type="protein sequence ID" value="MBK1696701.1"/>
    <property type="molecule type" value="Genomic_DNA"/>
</dbReference>
<reference evidence="11" key="2">
    <citation type="journal article" date="2020" name="Microorganisms">
        <title>Osmotic Adaptation and Compatible Solute Biosynthesis of Phototrophic Bacteria as Revealed from Genome Analyses.</title>
        <authorList>
            <person name="Imhoff J.F."/>
            <person name="Rahn T."/>
            <person name="Kunzel S."/>
            <person name="Keller A."/>
            <person name="Neulinger S.C."/>
        </authorList>
    </citation>
    <scope>NUCLEOTIDE SEQUENCE</scope>
    <source>
        <strain evidence="11">DSM 9154</strain>
    </source>
</reference>
<name>A0A934UZN4_9PROT</name>
<feature type="domain" description="HAMP" evidence="10">
    <location>
        <begin position="303"/>
        <end position="356"/>
    </location>
</feature>
<evidence type="ECO:0000256" key="3">
    <source>
        <dbReference type="ARBA" id="ARBA00023224"/>
    </source>
</evidence>
<dbReference type="GO" id="GO:0007165">
    <property type="term" value="P:signal transduction"/>
    <property type="evidence" value="ECO:0007669"/>
    <property type="project" value="UniProtKB-KW"/>
</dbReference>
<dbReference type="InterPro" id="IPR000727">
    <property type="entry name" value="T_SNARE_dom"/>
</dbReference>
<gene>
    <name evidence="11" type="ORF">CKO21_05530</name>
</gene>
<evidence type="ECO:0000256" key="6">
    <source>
        <dbReference type="SAM" id="Coils"/>
    </source>
</evidence>
<dbReference type="AlphaFoldDB" id="A0A934UZN4"/>
<keyword evidence="6" id="KW-0175">Coiled coil</keyword>
<keyword evidence="2" id="KW-0997">Cell inner membrane</keyword>
<evidence type="ECO:0000256" key="5">
    <source>
        <dbReference type="PROSITE-ProRule" id="PRU00284"/>
    </source>
</evidence>
<keyword evidence="7" id="KW-0812">Transmembrane</keyword>
<feature type="transmembrane region" description="Helical" evidence="7">
    <location>
        <begin position="282"/>
        <end position="301"/>
    </location>
</feature>